<comment type="caution">
    <text evidence="4">The sequence shown here is derived from an EMBL/GenBank/DDBJ whole genome shotgun (WGS) entry which is preliminary data.</text>
</comment>
<dbReference type="SUPFAM" id="SSF52540">
    <property type="entry name" value="P-loop containing nucleoside triphosphate hydrolases"/>
    <property type="match status" value="1"/>
</dbReference>
<name>A0A1Y2ABA3_9PLEO</name>
<proteinExistence type="predicted"/>
<dbReference type="GO" id="GO:0016887">
    <property type="term" value="F:ATP hydrolysis activity"/>
    <property type="evidence" value="ECO:0007669"/>
    <property type="project" value="InterPro"/>
</dbReference>
<dbReference type="InterPro" id="IPR050747">
    <property type="entry name" value="Mitochondrial_chaperone_BCS1"/>
</dbReference>
<dbReference type="Gene3D" id="3.40.50.300">
    <property type="entry name" value="P-loop containing nucleotide triphosphate hydrolases"/>
    <property type="match status" value="1"/>
</dbReference>
<dbReference type="GO" id="GO:0005524">
    <property type="term" value="F:ATP binding"/>
    <property type="evidence" value="ECO:0007669"/>
    <property type="project" value="InterPro"/>
</dbReference>
<evidence type="ECO:0000256" key="1">
    <source>
        <dbReference type="ARBA" id="ARBA00004325"/>
    </source>
</evidence>
<feature type="domain" description="ATPase AAA-type core" evidence="2">
    <location>
        <begin position="99"/>
        <end position="210"/>
    </location>
</feature>
<dbReference type="Proteomes" id="UP000193144">
    <property type="component" value="Unassembled WGS sequence"/>
</dbReference>
<feature type="domain" description="BCS1 N-terminal" evidence="3">
    <location>
        <begin position="1"/>
        <end position="62"/>
    </location>
</feature>
<dbReference type="PANTHER" id="PTHR23070">
    <property type="entry name" value="BCS1 AAA-TYPE ATPASE"/>
    <property type="match status" value="1"/>
</dbReference>
<gene>
    <name evidence="4" type="ORF">BCR34DRAFT_621119</name>
</gene>
<sequence length="249" mass="28013">MTIECVGCSTEPIKALLDHVKKWCSARNKNTTRILRPRPTSGRDGYVWHWTAQRQSRPMSTVSLDQDQKAKITRDTNGYLHPLSSRWYAPRGIPYRRGYLFHGPPGTGKTSLSFSLAGVYGIDVYCISLMDVGLTESTLNQLLSDLPRRSAKTKGKKLNFEGKITLSGLLNVIDGAASHEGHILIMTTNRPEKLNLALIRPGRVDLQVKFALAIREQTRKFYLRMYATDRKPEKDSDDGNDGIKPILAR</sequence>
<dbReference type="Pfam" id="PF00004">
    <property type="entry name" value="AAA"/>
    <property type="match status" value="1"/>
</dbReference>
<dbReference type="InterPro" id="IPR027417">
    <property type="entry name" value="P-loop_NTPase"/>
</dbReference>
<reference evidence="4 5" key="1">
    <citation type="submission" date="2016-07" db="EMBL/GenBank/DDBJ databases">
        <title>Pervasive Adenine N6-methylation of Active Genes in Fungi.</title>
        <authorList>
            <consortium name="DOE Joint Genome Institute"/>
            <person name="Mondo S.J."/>
            <person name="Dannebaum R.O."/>
            <person name="Kuo R.C."/>
            <person name="Labutti K."/>
            <person name="Haridas S."/>
            <person name="Kuo A."/>
            <person name="Salamov A."/>
            <person name="Ahrendt S.R."/>
            <person name="Lipzen A."/>
            <person name="Sullivan W."/>
            <person name="Andreopoulos W.B."/>
            <person name="Clum A."/>
            <person name="Lindquist E."/>
            <person name="Daum C."/>
            <person name="Ramamoorthy G.K."/>
            <person name="Gryganskyi A."/>
            <person name="Culley D."/>
            <person name="Magnuson J.K."/>
            <person name="James T.Y."/>
            <person name="O'Malley M.A."/>
            <person name="Stajich J.E."/>
            <person name="Spatafora J.W."/>
            <person name="Visel A."/>
            <person name="Grigoriev I.V."/>
        </authorList>
    </citation>
    <scope>NUCLEOTIDE SEQUENCE [LARGE SCALE GENOMIC DNA]</scope>
    <source>
        <strain evidence="4 5">CBS 115471</strain>
    </source>
</reference>
<comment type="subcellular location">
    <subcellularLocation>
        <location evidence="1">Mitochondrion membrane</location>
    </subcellularLocation>
</comment>
<dbReference type="InterPro" id="IPR003959">
    <property type="entry name" value="ATPase_AAA_core"/>
</dbReference>
<dbReference type="GO" id="GO:0031966">
    <property type="term" value="C:mitochondrial membrane"/>
    <property type="evidence" value="ECO:0007669"/>
    <property type="project" value="UniProtKB-SubCell"/>
</dbReference>
<dbReference type="InterPro" id="IPR014851">
    <property type="entry name" value="BCS1_N"/>
</dbReference>
<evidence type="ECO:0000259" key="3">
    <source>
        <dbReference type="Pfam" id="PF08740"/>
    </source>
</evidence>
<protein>
    <submittedName>
        <fullName evidence="4">p-loop containing nucleoside triphosphate hydrolase protein</fullName>
    </submittedName>
</protein>
<keyword evidence="4" id="KW-0378">Hydrolase</keyword>
<dbReference type="STRING" id="1231657.A0A1Y2ABA3"/>
<organism evidence="4 5">
    <name type="scientific">Clohesyomyces aquaticus</name>
    <dbReference type="NCBI Taxonomy" id="1231657"/>
    <lineage>
        <taxon>Eukaryota</taxon>
        <taxon>Fungi</taxon>
        <taxon>Dikarya</taxon>
        <taxon>Ascomycota</taxon>
        <taxon>Pezizomycotina</taxon>
        <taxon>Dothideomycetes</taxon>
        <taxon>Pleosporomycetidae</taxon>
        <taxon>Pleosporales</taxon>
        <taxon>Lindgomycetaceae</taxon>
        <taxon>Clohesyomyces</taxon>
    </lineage>
</organism>
<evidence type="ECO:0000313" key="4">
    <source>
        <dbReference type="EMBL" id="ORY19295.1"/>
    </source>
</evidence>
<dbReference type="AlphaFoldDB" id="A0A1Y2ABA3"/>
<dbReference type="Pfam" id="PF08740">
    <property type="entry name" value="BCS1_N"/>
    <property type="match status" value="1"/>
</dbReference>
<evidence type="ECO:0000313" key="5">
    <source>
        <dbReference type="Proteomes" id="UP000193144"/>
    </source>
</evidence>
<accession>A0A1Y2ABA3</accession>
<keyword evidence="5" id="KW-1185">Reference proteome</keyword>
<dbReference type="OrthoDB" id="10251412at2759"/>
<evidence type="ECO:0000259" key="2">
    <source>
        <dbReference type="Pfam" id="PF00004"/>
    </source>
</evidence>
<dbReference type="EMBL" id="MCFA01000003">
    <property type="protein sequence ID" value="ORY19295.1"/>
    <property type="molecule type" value="Genomic_DNA"/>
</dbReference>